<protein>
    <submittedName>
        <fullName evidence="6">Acetamidase/formamidase family protein</fullName>
    </submittedName>
</protein>
<feature type="domain" description="HTH araC/xylS-type" evidence="5">
    <location>
        <begin position="198"/>
        <end position="299"/>
    </location>
</feature>
<dbReference type="SUPFAM" id="SSF46689">
    <property type="entry name" value="Homeodomain-like"/>
    <property type="match status" value="1"/>
</dbReference>
<dbReference type="Proteomes" id="UP001203284">
    <property type="component" value="Unassembled WGS sequence"/>
</dbReference>
<evidence type="ECO:0000259" key="5">
    <source>
        <dbReference type="PROSITE" id="PS01124"/>
    </source>
</evidence>
<keyword evidence="1" id="KW-0805">Transcription regulation</keyword>
<dbReference type="Pfam" id="PF03069">
    <property type="entry name" value="FmdA_AmdA"/>
    <property type="match status" value="2"/>
</dbReference>
<comment type="caution">
    <text evidence="6">The sequence shown here is derived from an EMBL/GenBank/DDBJ whole genome shotgun (WGS) entry which is preliminary data.</text>
</comment>
<dbReference type="Pfam" id="PF12833">
    <property type="entry name" value="HTH_18"/>
    <property type="match status" value="1"/>
</dbReference>
<keyword evidence="3" id="KW-0804">Transcription</keyword>
<feature type="region of interest" description="Disordered" evidence="4">
    <location>
        <begin position="308"/>
        <end position="343"/>
    </location>
</feature>
<dbReference type="PANTHER" id="PTHR31891">
    <property type="entry name" value="FORMAMIDASE C869.04-RELATED"/>
    <property type="match status" value="1"/>
</dbReference>
<dbReference type="SMART" id="SM00342">
    <property type="entry name" value="HTH_ARAC"/>
    <property type="match status" value="1"/>
</dbReference>
<evidence type="ECO:0000256" key="3">
    <source>
        <dbReference type="ARBA" id="ARBA00023163"/>
    </source>
</evidence>
<dbReference type="PRINTS" id="PR00032">
    <property type="entry name" value="HTHARAC"/>
</dbReference>
<evidence type="ECO:0000313" key="6">
    <source>
        <dbReference type="EMBL" id="MCK0197275.1"/>
    </source>
</evidence>
<dbReference type="Gene3D" id="3.10.28.20">
    <property type="entry name" value="Acetamidase/Formamidase-like domains"/>
    <property type="match status" value="1"/>
</dbReference>
<dbReference type="PROSITE" id="PS00041">
    <property type="entry name" value="HTH_ARAC_FAMILY_1"/>
    <property type="match status" value="1"/>
</dbReference>
<proteinExistence type="predicted"/>
<dbReference type="InterPro" id="IPR020449">
    <property type="entry name" value="Tscrpt_reg_AraC-type_HTH"/>
</dbReference>
<dbReference type="Gene3D" id="1.10.10.60">
    <property type="entry name" value="Homeodomain-like"/>
    <property type="match status" value="1"/>
</dbReference>
<name>A0ABT0DBD5_9HYPH</name>
<dbReference type="Gene3D" id="2.60.120.580">
    <property type="entry name" value="Acetamidase/Formamidase-like domains"/>
    <property type="match status" value="1"/>
</dbReference>
<dbReference type="EMBL" id="JALKCH010000006">
    <property type="protein sequence ID" value="MCK0197275.1"/>
    <property type="molecule type" value="Genomic_DNA"/>
</dbReference>
<feature type="compositionally biased region" description="Basic and acidic residues" evidence="4">
    <location>
        <begin position="333"/>
        <end position="343"/>
    </location>
</feature>
<dbReference type="SUPFAM" id="SSF141130">
    <property type="entry name" value="Acetamidase/Formamidase-like"/>
    <property type="match status" value="1"/>
</dbReference>
<dbReference type="InterPro" id="IPR018062">
    <property type="entry name" value="HTH_AraC-typ_CS"/>
</dbReference>
<organism evidence="6 7">
    <name type="scientific">Ancylobacter crimeensis</name>
    <dbReference type="NCBI Taxonomy" id="2579147"/>
    <lineage>
        <taxon>Bacteria</taxon>
        <taxon>Pseudomonadati</taxon>
        <taxon>Pseudomonadota</taxon>
        <taxon>Alphaproteobacteria</taxon>
        <taxon>Hyphomicrobiales</taxon>
        <taxon>Xanthobacteraceae</taxon>
        <taxon>Ancylobacter</taxon>
    </lineage>
</organism>
<evidence type="ECO:0000313" key="7">
    <source>
        <dbReference type="Proteomes" id="UP001203284"/>
    </source>
</evidence>
<keyword evidence="2" id="KW-0238">DNA-binding</keyword>
<keyword evidence="7" id="KW-1185">Reference proteome</keyword>
<dbReference type="PANTHER" id="PTHR31891:SF1">
    <property type="entry name" value="FORMAMIDASE C869.04-RELATED"/>
    <property type="match status" value="1"/>
</dbReference>
<dbReference type="InterPro" id="IPR009057">
    <property type="entry name" value="Homeodomain-like_sf"/>
</dbReference>
<accession>A0ABT0DBD5</accession>
<evidence type="ECO:0000256" key="2">
    <source>
        <dbReference type="ARBA" id="ARBA00023125"/>
    </source>
</evidence>
<evidence type="ECO:0000256" key="4">
    <source>
        <dbReference type="SAM" id="MobiDB-lite"/>
    </source>
</evidence>
<dbReference type="InterPro" id="IPR018060">
    <property type="entry name" value="HTH_AraC"/>
</dbReference>
<gene>
    <name evidence="6" type="ORF">MWN34_10155</name>
</gene>
<dbReference type="InterPro" id="IPR004304">
    <property type="entry name" value="FmdA_AmdA"/>
</dbReference>
<dbReference type="RefSeq" id="WP_247028950.1">
    <property type="nucleotide sequence ID" value="NZ_JALKCH010000006.1"/>
</dbReference>
<dbReference type="PROSITE" id="PS01124">
    <property type="entry name" value="HTH_ARAC_FAMILY_2"/>
    <property type="match status" value="1"/>
</dbReference>
<sequence>MNVSLATIPLAAQRGKWAEALADLGLQEAGDTDTPVWAAIDVRTAPSGSLFARIRSGPTDLAYRPAAATRASAYVMFDRTSPDALSEDAALHISDGALPWRLALDGEVDLLVLRVRRDLIFGALGSSACPSPLRLGGGVLGQSARQLLGTIHDRFDALEAMELAPLETALMGLLSSLLRLDRRMEKAGATQVQSSHFQRVTAAVEAKLSQPELAMRDVAASEGMSQRYLQKLFELHHTTFSDFVRTRRLEKARAALQSQDQKSASIAQIAFQCGFSDQGHFSRLFRAAFGLTPRACRAMAQEPAIARPYNRGRPTGTHHAGQSITADAPRPLPHQESHAREGEPLRMRAHAETVHWGFLSRDIPPVLRVPSGSEVVIETLTQHASDDHDRMIRGDAGAESVFHWTAEGKNVERRGAGPLDASLLGRGAGEGFGVHILTGPIFIEDAAPGDILEVQILDIAPRPSANPDFEGRCFASNTSTWWGYQYSDYLDSADFREVVTIFEVEPDGDTARAVYSFRWTPQTDPYGIRHPIIDYPGVPVDHSTVTKTFDPMPNIRVPLFPHFGCMAVAPKEHVLVDSIPPGNFGGNLDNWRAGKGSTLYLPVLVPGALFSVGDGHLALGDGEVNGTALECSLNGTFRFILHKKGETASKPFLSGLNCPLLETPAEFVIHGFSYPDYLRDLGQDAQAEVYRRSSLDLALRSAFRATRKFLMDAWTLDEDAATTFMSTAVDFGITQVADGNWGIHAVIPKAAFVPEHCVDNG</sequence>
<evidence type="ECO:0000256" key="1">
    <source>
        <dbReference type="ARBA" id="ARBA00023015"/>
    </source>
</evidence>
<reference evidence="6 7" key="1">
    <citation type="submission" date="2022-04" db="EMBL/GenBank/DDBJ databases">
        <authorList>
            <person name="Grouzdev D.S."/>
            <person name="Pantiukh K.S."/>
            <person name="Krutkina M.S."/>
        </authorList>
    </citation>
    <scope>NUCLEOTIDE SEQUENCE [LARGE SCALE GENOMIC DNA]</scope>
    <source>
        <strain evidence="6 7">6x-1</strain>
    </source>
</reference>